<protein>
    <recommendedName>
        <fullName evidence="2">BTB domain-containing protein</fullName>
    </recommendedName>
</protein>
<dbReference type="Gene3D" id="2.120.10.30">
    <property type="entry name" value="TolB, C-terminal domain"/>
    <property type="match status" value="2"/>
</dbReference>
<dbReference type="PROSITE" id="PS50097">
    <property type="entry name" value="BTB"/>
    <property type="match status" value="1"/>
</dbReference>
<accession>A0A7S1GAB2</accession>
<sequence>MAAARADGVAPAGRDAFEEGAVKMVVGTNTPIASNGRATPAGPFATAYAMACDPRTHMLFVPDQSGHCIHEVDALRGCTVTVLAGSGAAGITDDGVVGTAASFHSPHGIAVDVANNRLLVAESAGRRIAAIDLDTRAVTRICGSRRGETGCVPADGTPVADPEAVRFAVPHGLCVYEDYAYVCDPGNHVIVRVKLAREGDLAHDVDEGTTSLVAGVPGNGGNTTKSAGGVTGTDDPPFMPGVSGICVDASGVFYITTNFNCIFRMERIDGGRAAAAPASAAGDADAVVDGVLATPAAGGAGGADETTPSKHRKQRRQRGRPSLEPIAGEPAPAAPTRPQWRVTLIAGQHGVSGFADSVVGVTATFHTLMSPVVSPDGRELFVCCSNYHVVRRVSLYGTYAVTTLAGRATVAGCEEGVGSTAQLNRPMGMALDVTAGRLFVAQAGTGALAAITVRCSGRVTVPASSFRENMLRLLDSGDGADVTIKLFGGSTIQAHRCVLAAQCPHLAAILRGRGGAEMSEARSGVLDLSQAREGAPTSRAGGAAYHPRAVTSIVRWCYTDVLEVSSDIVVPLIAIADQWDLRRVSALCDRWVRRHIAPDNAFVIFAAARLYGCDELAVVARDFVCFNSAAVRAANGLRASGLPAHYNAAGLLEEIFDHTPSARM</sequence>
<feature type="domain" description="BTB" evidence="2">
    <location>
        <begin position="480"/>
        <end position="566"/>
    </location>
</feature>
<dbReference type="SMART" id="SM00225">
    <property type="entry name" value="BTB"/>
    <property type="match status" value="1"/>
</dbReference>
<dbReference type="Gene3D" id="3.30.710.10">
    <property type="entry name" value="Potassium Channel Kv1.1, Chain A"/>
    <property type="match status" value="1"/>
</dbReference>
<dbReference type="AlphaFoldDB" id="A0A7S1GAB2"/>
<evidence type="ECO:0000256" key="1">
    <source>
        <dbReference type="SAM" id="MobiDB-lite"/>
    </source>
</evidence>
<reference evidence="3" key="1">
    <citation type="submission" date="2021-01" db="EMBL/GenBank/DDBJ databases">
        <authorList>
            <person name="Corre E."/>
            <person name="Pelletier E."/>
            <person name="Niang G."/>
            <person name="Scheremetjew M."/>
            <person name="Finn R."/>
            <person name="Kale V."/>
            <person name="Holt S."/>
            <person name="Cochrane G."/>
            <person name="Meng A."/>
            <person name="Brown T."/>
            <person name="Cohen L."/>
        </authorList>
    </citation>
    <scope>NUCLEOTIDE SEQUENCE</scope>
    <source>
        <strain evidence="3">Ms1</strain>
    </source>
</reference>
<gene>
    <name evidence="3" type="ORF">BSP0115_LOCUS9907</name>
</gene>
<dbReference type="CDD" id="cd18186">
    <property type="entry name" value="BTB_POZ_ZBTB_KLHL-like"/>
    <property type="match status" value="1"/>
</dbReference>
<feature type="region of interest" description="Disordered" evidence="1">
    <location>
        <begin position="212"/>
        <end position="231"/>
    </location>
</feature>
<evidence type="ECO:0000259" key="2">
    <source>
        <dbReference type="PROSITE" id="PS50097"/>
    </source>
</evidence>
<dbReference type="SUPFAM" id="SSF54695">
    <property type="entry name" value="POZ domain"/>
    <property type="match status" value="1"/>
</dbReference>
<evidence type="ECO:0000313" key="3">
    <source>
        <dbReference type="EMBL" id="CAD8916648.1"/>
    </source>
</evidence>
<name>A0A7S1GAB2_9STRA</name>
<dbReference type="InterPro" id="IPR011333">
    <property type="entry name" value="SKP1/BTB/POZ_sf"/>
</dbReference>
<dbReference type="InterPro" id="IPR011042">
    <property type="entry name" value="6-blade_b-propeller_TolB-like"/>
</dbReference>
<dbReference type="SUPFAM" id="SSF63829">
    <property type="entry name" value="Calcium-dependent phosphotriesterase"/>
    <property type="match status" value="1"/>
</dbReference>
<dbReference type="SUPFAM" id="SSF63825">
    <property type="entry name" value="YWTD domain"/>
    <property type="match status" value="1"/>
</dbReference>
<feature type="region of interest" description="Disordered" evidence="1">
    <location>
        <begin position="296"/>
        <end position="335"/>
    </location>
</feature>
<dbReference type="PANTHER" id="PTHR46388">
    <property type="entry name" value="NHL REPEAT-CONTAINING PROTEIN 2"/>
    <property type="match status" value="1"/>
</dbReference>
<dbReference type="EMBL" id="HBFS01014734">
    <property type="protein sequence ID" value="CAD8916648.1"/>
    <property type="molecule type" value="Transcribed_RNA"/>
</dbReference>
<feature type="compositionally biased region" description="Basic residues" evidence="1">
    <location>
        <begin position="309"/>
        <end position="319"/>
    </location>
</feature>
<dbReference type="CDD" id="cd14733">
    <property type="entry name" value="BACK"/>
    <property type="match status" value="1"/>
</dbReference>
<organism evidence="3">
    <name type="scientific">Bicosoecida sp. CB-2014</name>
    <dbReference type="NCBI Taxonomy" id="1486930"/>
    <lineage>
        <taxon>Eukaryota</taxon>
        <taxon>Sar</taxon>
        <taxon>Stramenopiles</taxon>
        <taxon>Bigyra</taxon>
        <taxon>Opalozoa</taxon>
        <taxon>Bicosoecida</taxon>
    </lineage>
</organism>
<dbReference type="InterPro" id="IPR000210">
    <property type="entry name" value="BTB/POZ_dom"/>
</dbReference>
<dbReference type="PANTHER" id="PTHR46388:SF2">
    <property type="entry name" value="NHL REPEAT-CONTAINING PROTEIN 2"/>
    <property type="match status" value="1"/>
</dbReference>
<proteinExistence type="predicted"/>